<dbReference type="NCBIfam" id="TIGR00472">
    <property type="entry name" value="pheT_bact"/>
    <property type="match status" value="1"/>
</dbReference>
<keyword evidence="6 15" id="KW-0436">Ligase</keyword>
<proteinExistence type="inferred from homology"/>
<dbReference type="Proteomes" id="UP001437460">
    <property type="component" value="Unassembled WGS sequence"/>
</dbReference>
<dbReference type="Gene3D" id="2.40.50.140">
    <property type="entry name" value="Nucleic acid-binding proteins"/>
    <property type="match status" value="1"/>
</dbReference>
<dbReference type="PROSITE" id="PS51483">
    <property type="entry name" value="B5"/>
    <property type="match status" value="1"/>
</dbReference>
<dbReference type="SUPFAM" id="SSF55681">
    <property type="entry name" value="Class II aaRS and biotin synthetases"/>
    <property type="match status" value="1"/>
</dbReference>
<dbReference type="InterPro" id="IPR009061">
    <property type="entry name" value="DNA-bd_dom_put_sf"/>
</dbReference>
<dbReference type="HAMAP" id="MF_00283">
    <property type="entry name" value="Phe_tRNA_synth_beta1"/>
    <property type="match status" value="1"/>
</dbReference>
<evidence type="ECO:0000256" key="16">
    <source>
        <dbReference type="PROSITE-ProRule" id="PRU00209"/>
    </source>
</evidence>
<dbReference type="SUPFAM" id="SSF56037">
    <property type="entry name" value="PheT/TilS domain"/>
    <property type="match status" value="1"/>
</dbReference>
<evidence type="ECO:0000256" key="3">
    <source>
        <dbReference type="ARBA" id="ARBA00011209"/>
    </source>
</evidence>
<organism evidence="20 21">
    <name type="scientific">Ventrimonas faecis</name>
    <dbReference type="NCBI Taxonomy" id="3133170"/>
    <lineage>
        <taxon>Bacteria</taxon>
        <taxon>Bacillati</taxon>
        <taxon>Bacillota</taxon>
        <taxon>Clostridia</taxon>
        <taxon>Lachnospirales</taxon>
        <taxon>Lachnospiraceae</taxon>
        <taxon>Ventrimonas</taxon>
    </lineage>
</organism>
<evidence type="ECO:0000256" key="2">
    <source>
        <dbReference type="ARBA" id="ARBA00008653"/>
    </source>
</evidence>
<evidence type="ECO:0000259" key="17">
    <source>
        <dbReference type="PROSITE" id="PS50886"/>
    </source>
</evidence>
<dbReference type="InterPro" id="IPR004532">
    <property type="entry name" value="Phe-tRNA-ligase_IIc_bsu_bact"/>
</dbReference>
<dbReference type="Gene3D" id="3.30.56.10">
    <property type="match status" value="2"/>
</dbReference>
<dbReference type="SMART" id="SM00873">
    <property type="entry name" value="B3_4"/>
    <property type="match status" value="1"/>
</dbReference>
<evidence type="ECO:0000256" key="8">
    <source>
        <dbReference type="ARBA" id="ARBA00022741"/>
    </source>
</evidence>
<dbReference type="EC" id="6.1.1.20" evidence="15"/>
<reference evidence="20 21" key="1">
    <citation type="submission" date="2024-03" db="EMBL/GenBank/DDBJ databases">
        <title>Human intestinal bacterial collection.</title>
        <authorList>
            <person name="Pauvert C."/>
            <person name="Hitch T.C.A."/>
            <person name="Clavel T."/>
        </authorList>
    </citation>
    <scope>NUCLEOTIDE SEQUENCE [LARGE SCALE GENOMIC DNA]</scope>
    <source>
        <strain evidence="20 21">CLA-AP-H27</strain>
    </source>
</reference>
<dbReference type="InterPro" id="IPR033714">
    <property type="entry name" value="tRNA_bind_bactPheRS"/>
</dbReference>
<dbReference type="PANTHER" id="PTHR10947:SF0">
    <property type="entry name" value="PHENYLALANINE--TRNA LIGASE BETA SUBUNIT"/>
    <property type="match status" value="1"/>
</dbReference>
<dbReference type="InterPro" id="IPR036690">
    <property type="entry name" value="Fdx_antiC-bd_sf"/>
</dbReference>
<dbReference type="Pfam" id="PF01588">
    <property type="entry name" value="tRNA_bind"/>
    <property type="match status" value="1"/>
</dbReference>
<dbReference type="Gene3D" id="3.50.40.10">
    <property type="entry name" value="Phenylalanyl-trna Synthetase, Chain B, domain 3"/>
    <property type="match status" value="1"/>
</dbReference>
<evidence type="ECO:0000256" key="13">
    <source>
        <dbReference type="ARBA" id="ARBA00023146"/>
    </source>
</evidence>
<dbReference type="GO" id="GO:0004826">
    <property type="term" value="F:phenylalanine-tRNA ligase activity"/>
    <property type="evidence" value="ECO:0007669"/>
    <property type="project" value="UniProtKB-EC"/>
</dbReference>
<dbReference type="InterPro" id="IPR002547">
    <property type="entry name" value="tRNA-bd_dom"/>
</dbReference>
<evidence type="ECO:0000259" key="18">
    <source>
        <dbReference type="PROSITE" id="PS51447"/>
    </source>
</evidence>
<dbReference type="InterPro" id="IPR012340">
    <property type="entry name" value="NA-bd_OB-fold"/>
</dbReference>
<keyword evidence="12 15" id="KW-0648">Protein biosynthesis</keyword>
<evidence type="ECO:0000256" key="11">
    <source>
        <dbReference type="ARBA" id="ARBA00022884"/>
    </source>
</evidence>
<dbReference type="Pfam" id="PF03147">
    <property type="entry name" value="FDX-ACB"/>
    <property type="match status" value="1"/>
</dbReference>
<feature type="domain" description="B5" evidence="19">
    <location>
        <begin position="417"/>
        <end position="492"/>
    </location>
</feature>
<evidence type="ECO:0000256" key="10">
    <source>
        <dbReference type="ARBA" id="ARBA00022842"/>
    </source>
</evidence>
<dbReference type="SUPFAM" id="SSF46955">
    <property type="entry name" value="Putative DNA-binding domain"/>
    <property type="match status" value="1"/>
</dbReference>
<dbReference type="PANTHER" id="PTHR10947">
    <property type="entry name" value="PHENYLALANYL-TRNA SYNTHETASE BETA CHAIN AND LEUCINE-RICH REPEAT-CONTAINING PROTEIN 47"/>
    <property type="match status" value="1"/>
</dbReference>
<keyword evidence="5 16" id="KW-0820">tRNA-binding</keyword>
<evidence type="ECO:0000256" key="5">
    <source>
        <dbReference type="ARBA" id="ARBA00022555"/>
    </source>
</evidence>
<dbReference type="InterPro" id="IPR005146">
    <property type="entry name" value="B3/B4_tRNA-bd"/>
</dbReference>
<dbReference type="InterPro" id="IPR020825">
    <property type="entry name" value="Phe-tRNA_synthase-like_B3/B4"/>
</dbReference>
<keyword evidence="8 15" id="KW-0547">Nucleotide-binding</keyword>
<keyword evidence="13 15" id="KW-0030">Aminoacyl-tRNA synthetase</keyword>
<dbReference type="InterPro" id="IPR045864">
    <property type="entry name" value="aa-tRNA-synth_II/BPL/LPL"/>
</dbReference>
<comment type="caution">
    <text evidence="20">The sequence shown here is derived from an EMBL/GenBank/DDBJ whole genome shotgun (WGS) entry which is preliminary data.</text>
</comment>
<dbReference type="SUPFAM" id="SSF50249">
    <property type="entry name" value="Nucleic acid-binding proteins"/>
    <property type="match status" value="1"/>
</dbReference>
<dbReference type="InterPro" id="IPR041616">
    <property type="entry name" value="PheRS_beta_core"/>
</dbReference>
<keyword evidence="9 15" id="KW-0067">ATP-binding</keyword>
<dbReference type="RefSeq" id="WP_349228480.1">
    <property type="nucleotide sequence ID" value="NZ_JBBMFJ010000003.1"/>
</dbReference>
<evidence type="ECO:0000313" key="20">
    <source>
        <dbReference type="EMBL" id="MEQ2562125.1"/>
    </source>
</evidence>
<feature type="binding site" evidence="15">
    <location>
        <position position="479"/>
    </location>
    <ligand>
        <name>Mg(2+)</name>
        <dbReference type="ChEBI" id="CHEBI:18420"/>
        <note>shared with alpha subunit</note>
    </ligand>
</feature>
<feature type="domain" description="FDX-ACB" evidence="18">
    <location>
        <begin position="713"/>
        <end position="805"/>
    </location>
</feature>
<dbReference type="Gene3D" id="3.30.930.10">
    <property type="entry name" value="Bira Bifunctional Protein, Domain 2"/>
    <property type="match status" value="1"/>
</dbReference>
<dbReference type="CDD" id="cd02796">
    <property type="entry name" value="tRNA_bind_bactPheRS"/>
    <property type="match status" value="1"/>
</dbReference>
<feature type="binding site" evidence="15">
    <location>
        <position position="470"/>
    </location>
    <ligand>
        <name>Mg(2+)</name>
        <dbReference type="ChEBI" id="CHEBI:18420"/>
        <note>shared with alpha subunit</note>
    </ligand>
</feature>
<accession>A0ABV1HII8</accession>
<evidence type="ECO:0000256" key="14">
    <source>
        <dbReference type="ARBA" id="ARBA00049255"/>
    </source>
</evidence>
<evidence type="ECO:0000259" key="19">
    <source>
        <dbReference type="PROSITE" id="PS51483"/>
    </source>
</evidence>
<sequence>MLVPLSWLNDYVDINVSADELETKLFDCGFEVEEKWQVGKDISGIVVGCVESCEPIPETHLHVCQVNVGGPELLQICCGADNVKAGGKYPVAMVGAQVYATAKDHVTIEGVATIKKGKLRGYESHGMLCSGTELGLNEDLYPGAGYNGLLVLPEDAEIGADVKELTGLNDWIFDVSITANRPDCQSIFGLAREVAAALGQPLKTPALDYTETEVEKEGFEVTVDAQDLCPRYIAHYVYDVKLGQSPAWMRRRLALVGNNSISNIVDITNYIMRELGQPLHAFDCDFLEGNAIQVRRANEGEKIVTLDEKEFTLNPNNLVICDGKKPVALAGIMGGLNSEIRDTTTEVMFESAKFARDNIRRSSRALGQSSDASQRYSKGVDEYATEMAMKRALHLVEELGAGKVSKTHKNVNTGNSLEPVTFKTSIKKVNGVLGITVPDEDILRILTGLNFQPEINGDELTMHFPAYREDMEDYPDVAEEVIRMYGYEHIKSTFLPTAKVTIGGSNLRQKTILKVKRALCSVGAFEGIHYSFFSPSDLDQMGFAEDAMERKAIRIMNPINEDLSLMRTTLAPQMIHAMGRNQKRGIFEGRIFEIGNAFIPKSLPLTEYPDERETLCIGVFGKNESFFTLKGMAETVADVLHVSFTYEKAEKPFLHPYQTAAIFCEGEEIGYLGKVKYEIMKDEAMREDAYVLEISMKALEKWYGKAPVFEPLPKFAEEKRDLALVMDKDVTCGQVEDCIREACSFVKDVTLFDVYEGKQILSNKKSMAFTVLFTPKEEAFGADTVDGYVKKILKQLGKTYGIELRS</sequence>
<dbReference type="EMBL" id="JBBMFJ010000003">
    <property type="protein sequence ID" value="MEQ2562125.1"/>
    <property type="molecule type" value="Genomic_DNA"/>
</dbReference>
<keyword evidence="7 15" id="KW-0479">Metal-binding</keyword>
<dbReference type="Pfam" id="PF17759">
    <property type="entry name" value="tRNA_synthFbeta"/>
    <property type="match status" value="1"/>
</dbReference>
<keyword evidence="21" id="KW-1185">Reference proteome</keyword>
<dbReference type="Pfam" id="PF03483">
    <property type="entry name" value="B3_4"/>
    <property type="match status" value="1"/>
</dbReference>
<comment type="cofactor">
    <cofactor evidence="15">
        <name>Mg(2+)</name>
        <dbReference type="ChEBI" id="CHEBI:18420"/>
    </cofactor>
    <text evidence="15">Binds 2 magnesium ions per tetramer.</text>
</comment>
<dbReference type="CDD" id="cd00769">
    <property type="entry name" value="PheRS_beta_core"/>
    <property type="match status" value="1"/>
</dbReference>
<dbReference type="InterPro" id="IPR005121">
    <property type="entry name" value="Fdx_antiC-bd"/>
</dbReference>
<protein>
    <recommendedName>
        <fullName evidence="15">Phenylalanine--tRNA ligase beta subunit</fullName>
        <ecNumber evidence="15">6.1.1.20</ecNumber>
    </recommendedName>
    <alternativeName>
        <fullName evidence="15">Phenylalanyl-tRNA synthetase beta subunit</fullName>
        <shortName evidence="15">PheRS</shortName>
    </alternativeName>
</protein>
<dbReference type="PROSITE" id="PS51447">
    <property type="entry name" value="FDX_ACB"/>
    <property type="match status" value="1"/>
</dbReference>
<dbReference type="SUPFAM" id="SSF54991">
    <property type="entry name" value="Anticodon-binding domain of PheRS"/>
    <property type="match status" value="1"/>
</dbReference>
<evidence type="ECO:0000256" key="12">
    <source>
        <dbReference type="ARBA" id="ARBA00022917"/>
    </source>
</evidence>
<evidence type="ECO:0000313" key="21">
    <source>
        <dbReference type="Proteomes" id="UP001437460"/>
    </source>
</evidence>
<dbReference type="Pfam" id="PF03484">
    <property type="entry name" value="B5"/>
    <property type="match status" value="1"/>
</dbReference>
<evidence type="ECO:0000256" key="4">
    <source>
        <dbReference type="ARBA" id="ARBA00022490"/>
    </source>
</evidence>
<evidence type="ECO:0000256" key="1">
    <source>
        <dbReference type="ARBA" id="ARBA00004496"/>
    </source>
</evidence>
<comment type="subunit">
    <text evidence="3 15">Tetramer of two alpha and two beta subunits.</text>
</comment>
<dbReference type="InterPro" id="IPR005147">
    <property type="entry name" value="tRNA_synthase_B5-dom"/>
</dbReference>
<keyword evidence="11 16" id="KW-0694">RNA-binding</keyword>
<name>A0ABV1HII8_9FIRM</name>
<feature type="domain" description="TRNA-binding" evidence="17">
    <location>
        <begin position="39"/>
        <end position="163"/>
    </location>
</feature>
<dbReference type="Gene3D" id="3.30.70.380">
    <property type="entry name" value="Ferrodoxin-fold anticodon-binding domain"/>
    <property type="match status" value="1"/>
</dbReference>
<comment type="catalytic activity">
    <reaction evidence="14 15">
        <text>tRNA(Phe) + L-phenylalanine + ATP = L-phenylalanyl-tRNA(Phe) + AMP + diphosphate + H(+)</text>
        <dbReference type="Rhea" id="RHEA:19413"/>
        <dbReference type="Rhea" id="RHEA-COMP:9668"/>
        <dbReference type="Rhea" id="RHEA-COMP:9699"/>
        <dbReference type="ChEBI" id="CHEBI:15378"/>
        <dbReference type="ChEBI" id="CHEBI:30616"/>
        <dbReference type="ChEBI" id="CHEBI:33019"/>
        <dbReference type="ChEBI" id="CHEBI:58095"/>
        <dbReference type="ChEBI" id="CHEBI:78442"/>
        <dbReference type="ChEBI" id="CHEBI:78531"/>
        <dbReference type="ChEBI" id="CHEBI:456215"/>
        <dbReference type="EC" id="6.1.1.20"/>
    </reaction>
</comment>
<dbReference type="PROSITE" id="PS50886">
    <property type="entry name" value="TRBD"/>
    <property type="match status" value="1"/>
</dbReference>
<feature type="binding site" evidence="15">
    <location>
        <position position="480"/>
    </location>
    <ligand>
        <name>Mg(2+)</name>
        <dbReference type="ChEBI" id="CHEBI:18420"/>
        <note>shared with alpha subunit</note>
    </ligand>
</feature>
<dbReference type="SMART" id="SM00874">
    <property type="entry name" value="B5"/>
    <property type="match status" value="1"/>
</dbReference>
<comment type="similarity">
    <text evidence="2 15">Belongs to the phenylalanyl-tRNA synthetase beta subunit family. Type 1 subfamily.</text>
</comment>
<evidence type="ECO:0000256" key="6">
    <source>
        <dbReference type="ARBA" id="ARBA00022598"/>
    </source>
</evidence>
<evidence type="ECO:0000256" key="15">
    <source>
        <dbReference type="HAMAP-Rule" id="MF_00283"/>
    </source>
</evidence>
<evidence type="ECO:0000256" key="7">
    <source>
        <dbReference type="ARBA" id="ARBA00022723"/>
    </source>
</evidence>
<dbReference type="SMART" id="SM00896">
    <property type="entry name" value="FDX-ACB"/>
    <property type="match status" value="1"/>
</dbReference>
<evidence type="ECO:0000256" key="9">
    <source>
        <dbReference type="ARBA" id="ARBA00022840"/>
    </source>
</evidence>
<dbReference type="InterPro" id="IPR045060">
    <property type="entry name" value="Phe-tRNA-ligase_IIc_bsu"/>
</dbReference>
<feature type="binding site" evidence="15">
    <location>
        <position position="476"/>
    </location>
    <ligand>
        <name>Mg(2+)</name>
        <dbReference type="ChEBI" id="CHEBI:18420"/>
        <note>shared with alpha subunit</note>
    </ligand>
</feature>
<comment type="subcellular location">
    <subcellularLocation>
        <location evidence="1 15">Cytoplasm</location>
    </subcellularLocation>
</comment>
<keyword evidence="10 15" id="KW-0460">Magnesium</keyword>
<gene>
    <name evidence="15 20" type="primary">pheT</name>
    <name evidence="20" type="ORF">WMO41_02850</name>
</gene>
<keyword evidence="4 15" id="KW-0963">Cytoplasm</keyword>